<accession>A0A9D1SBJ7</accession>
<reference evidence="1" key="1">
    <citation type="submission" date="2020-10" db="EMBL/GenBank/DDBJ databases">
        <authorList>
            <person name="Gilroy R."/>
        </authorList>
    </citation>
    <scope>NUCLEOTIDE SEQUENCE</scope>
    <source>
        <strain evidence="1">CHK158-818</strain>
    </source>
</reference>
<dbReference type="Gene3D" id="3.30.470.20">
    <property type="entry name" value="ATP-grasp fold, B domain"/>
    <property type="match status" value="1"/>
</dbReference>
<dbReference type="Proteomes" id="UP000824112">
    <property type="component" value="Unassembled WGS sequence"/>
</dbReference>
<protein>
    <recommendedName>
        <fullName evidence="3">ATP-grasp domain-containing protein</fullName>
    </recommendedName>
</protein>
<organism evidence="1 2">
    <name type="scientific">Candidatus Gallibacteroides avistercoris</name>
    <dbReference type="NCBI Taxonomy" id="2840833"/>
    <lineage>
        <taxon>Bacteria</taxon>
        <taxon>Pseudomonadati</taxon>
        <taxon>Bacteroidota</taxon>
        <taxon>Bacteroidia</taxon>
        <taxon>Bacteroidales</taxon>
        <taxon>Bacteroidaceae</taxon>
        <taxon>Bacteroidaceae incertae sedis</taxon>
        <taxon>Candidatus Gallibacteroides</taxon>
    </lineage>
</organism>
<proteinExistence type="predicted"/>
<reference evidence="1" key="2">
    <citation type="journal article" date="2021" name="PeerJ">
        <title>Extensive microbial diversity within the chicken gut microbiome revealed by metagenomics and culture.</title>
        <authorList>
            <person name="Gilroy R."/>
            <person name="Ravi A."/>
            <person name="Getino M."/>
            <person name="Pursley I."/>
            <person name="Horton D.L."/>
            <person name="Alikhan N.F."/>
            <person name="Baker D."/>
            <person name="Gharbi K."/>
            <person name="Hall N."/>
            <person name="Watson M."/>
            <person name="Adriaenssens E.M."/>
            <person name="Foster-Nyarko E."/>
            <person name="Jarju S."/>
            <person name="Secka A."/>
            <person name="Antonio M."/>
            <person name="Oren A."/>
            <person name="Chaudhuri R.R."/>
            <person name="La Ragione R."/>
            <person name="Hildebrand F."/>
            <person name="Pallen M.J."/>
        </authorList>
    </citation>
    <scope>NUCLEOTIDE SEQUENCE</scope>
    <source>
        <strain evidence="1">CHK158-818</strain>
    </source>
</reference>
<dbReference type="SUPFAM" id="SSF56059">
    <property type="entry name" value="Glutathione synthetase ATP-binding domain-like"/>
    <property type="match status" value="1"/>
</dbReference>
<sequence>MKKTILAGVRRENRYSPNHVGNDAAIFNLTASYLRESGYEVKEYEESAFVDSPIKERIIFNMSRSEEAIKKLQRLEDEGCIVVNSGYGIENCTREKMTNLLIQHRIPYPESLIVDTSSPIVALLQEKNMQQCWLKRGDFHAIHKEDVSFARHPEEAQSILQEYAMRGIGRAVINRHLVGDLIKFYGVRGSDFFYWFYPFDLHHSKFGHEQINGKATGIPFSVEEMREICSEAATALHVEIYGGDCIISPDGEIRIIDLNDWPSFAPCREKAAPYIGKAIEQIIKNTLVPSSVETV</sequence>
<dbReference type="AlphaFoldDB" id="A0A9D1SBJ7"/>
<evidence type="ECO:0000313" key="1">
    <source>
        <dbReference type="EMBL" id="HIU54364.1"/>
    </source>
</evidence>
<comment type="caution">
    <text evidence="1">The sequence shown here is derived from an EMBL/GenBank/DDBJ whole genome shotgun (WGS) entry which is preliminary data.</text>
</comment>
<gene>
    <name evidence="1" type="ORF">IAB03_00985</name>
</gene>
<name>A0A9D1SBJ7_9BACT</name>
<evidence type="ECO:0008006" key="3">
    <source>
        <dbReference type="Google" id="ProtNLM"/>
    </source>
</evidence>
<dbReference type="EMBL" id="DVNA01000020">
    <property type="protein sequence ID" value="HIU54364.1"/>
    <property type="molecule type" value="Genomic_DNA"/>
</dbReference>
<evidence type="ECO:0000313" key="2">
    <source>
        <dbReference type="Proteomes" id="UP000824112"/>
    </source>
</evidence>